<dbReference type="Proteomes" id="UP000704176">
    <property type="component" value="Unassembled WGS sequence"/>
</dbReference>
<evidence type="ECO:0000313" key="1">
    <source>
        <dbReference type="EMBL" id="MBZ6077039.1"/>
    </source>
</evidence>
<dbReference type="Pfam" id="PF01177">
    <property type="entry name" value="Asp_Glu_race"/>
    <property type="match status" value="1"/>
</dbReference>
<proteinExistence type="predicted"/>
<gene>
    <name evidence="1" type="ORF">K9B37_12205</name>
</gene>
<name>A0ABS7VNG9_9HYPH</name>
<sequence>MRIACLHTADSNIAVFENAATGEAYTHGTLTHTVRPDLLAKVEQGGFTEALESEIAAILLELTVGADAVILTCSSIGPAAAVAATQTHVPVLRVDEALAQATAHSGRRAIVLIAAPTTLEPTRALFDAAAQAVGTTVETSLVPKAWDLFKGGDRSGYLAMIAEAADRAFAEGFETVALAQASMMDAVDLCRGGRPLTSPDVGLSAAMAASLARAS</sequence>
<accession>A0ABS7VNG9</accession>
<reference evidence="1 2" key="1">
    <citation type="submission" date="2021-09" db="EMBL/GenBank/DDBJ databases">
        <title>The complete genome sequence of a new microorganism.</title>
        <authorList>
            <person name="Zi Z."/>
        </authorList>
    </citation>
    <scope>NUCLEOTIDE SEQUENCE [LARGE SCALE GENOMIC DNA]</scope>
    <source>
        <strain evidence="1 2">WGZ8</strain>
    </source>
</reference>
<protein>
    <submittedName>
        <fullName evidence="1">Aspartate/glutamate racemase family protein</fullName>
    </submittedName>
</protein>
<dbReference type="RefSeq" id="WP_224313361.1">
    <property type="nucleotide sequence ID" value="NZ_JAIRBM010000008.1"/>
</dbReference>
<organism evidence="1 2">
    <name type="scientific">Microvirga puerhi</name>
    <dbReference type="NCBI Taxonomy" id="2876078"/>
    <lineage>
        <taxon>Bacteria</taxon>
        <taxon>Pseudomonadati</taxon>
        <taxon>Pseudomonadota</taxon>
        <taxon>Alphaproteobacteria</taxon>
        <taxon>Hyphomicrobiales</taxon>
        <taxon>Methylobacteriaceae</taxon>
        <taxon>Microvirga</taxon>
    </lineage>
</organism>
<evidence type="ECO:0000313" key="2">
    <source>
        <dbReference type="Proteomes" id="UP000704176"/>
    </source>
</evidence>
<comment type="caution">
    <text evidence="1">The sequence shown here is derived from an EMBL/GenBank/DDBJ whole genome shotgun (WGS) entry which is preliminary data.</text>
</comment>
<keyword evidence="2" id="KW-1185">Reference proteome</keyword>
<dbReference type="EMBL" id="JAIRBM010000008">
    <property type="protein sequence ID" value="MBZ6077039.1"/>
    <property type="molecule type" value="Genomic_DNA"/>
</dbReference>
<dbReference type="InterPro" id="IPR015942">
    <property type="entry name" value="Asp/Glu/hydantoin_racemase"/>
</dbReference>